<keyword evidence="4 6" id="KW-0520">NAD</keyword>
<dbReference type="InterPro" id="IPR016064">
    <property type="entry name" value="NAD/diacylglycerol_kinase_sf"/>
</dbReference>
<feature type="binding site" evidence="6">
    <location>
        <position position="170"/>
    </location>
    <ligand>
        <name>NAD(+)</name>
        <dbReference type="ChEBI" id="CHEBI:57540"/>
    </ligand>
</feature>
<protein>
    <recommendedName>
        <fullName evidence="6">NAD kinase</fullName>
        <ecNumber evidence="6">2.7.1.23</ecNumber>
    </recommendedName>
    <alternativeName>
        <fullName evidence="6">ATP-dependent NAD kinase</fullName>
    </alternativeName>
</protein>
<evidence type="ECO:0000256" key="2">
    <source>
        <dbReference type="ARBA" id="ARBA00022777"/>
    </source>
</evidence>
<dbReference type="HAMAP" id="MF_00361">
    <property type="entry name" value="NAD_kinase"/>
    <property type="match status" value="1"/>
</dbReference>
<feature type="active site" description="Proton acceptor" evidence="6">
    <location>
        <position position="66"/>
    </location>
</feature>
<feature type="binding site" evidence="6">
    <location>
        <begin position="140"/>
        <end position="141"/>
    </location>
    <ligand>
        <name>NAD(+)</name>
        <dbReference type="ChEBI" id="CHEBI:57540"/>
    </ligand>
</feature>
<dbReference type="PANTHER" id="PTHR20275:SF0">
    <property type="entry name" value="NAD KINASE"/>
    <property type="match status" value="1"/>
</dbReference>
<evidence type="ECO:0000256" key="3">
    <source>
        <dbReference type="ARBA" id="ARBA00022857"/>
    </source>
</evidence>
<proteinExistence type="inferred from homology"/>
<comment type="cofactor">
    <cofactor evidence="6">
        <name>a divalent metal cation</name>
        <dbReference type="ChEBI" id="CHEBI:60240"/>
    </cofactor>
</comment>
<keyword evidence="6" id="KW-0963">Cytoplasm</keyword>
<dbReference type="GO" id="GO:0005524">
    <property type="term" value="F:ATP binding"/>
    <property type="evidence" value="ECO:0007669"/>
    <property type="project" value="UniProtKB-KW"/>
</dbReference>
<comment type="similarity">
    <text evidence="6">Belongs to the NAD kinase family.</text>
</comment>
<keyword evidence="6" id="KW-0547">Nucleotide-binding</keyword>
<dbReference type="GO" id="GO:0005737">
    <property type="term" value="C:cytoplasm"/>
    <property type="evidence" value="ECO:0007669"/>
    <property type="project" value="UniProtKB-SubCell"/>
</dbReference>
<feature type="binding site" evidence="6">
    <location>
        <begin position="181"/>
        <end position="186"/>
    </location>
    <ligand>
        <name>NAD(+)</name>
        <dbReference type="ChEBI" id="CHEBI:57540"/>
    </ligand>
</feature>
<dbReference type="PANTHER" id="PTHR20275">
    <property type="entry name" value="NAD KINASE"/>
    <property type="match status" value="1"/>
</dbReference>
<sequence length="281" mass="30071">MKKIGLIPNAGKDAGLANTRRIAEYLNGRAELLLEEKYKTSVINAEYGSLAALLDGSDCLIVLGGDGTMLQNAAECARRSLPVLGINLGRVGFLTEVELDNIEGALDKLLSGDFGVEKRMLMRVELIRGGRSIVCTHALNDIVTSKNAGAKLIAIELYTNGELVNRYTADGLIIATPTGSTGYSISAGGPVIDPQMELYVATPICAHMLSVRSAVLPPDKELVVKLDEAYPDNGAVVSADGDVIGSIRPGDEVRITRSNYRFSMIKTGSYSFYDTVLKKLS</sequence>
<reference evidence="7" key="2">
    <citation type="journal article" date="2021" name="PeerJ">
        <title>Extensive microbial diversity within the chicken gut microbiome revealed by metagenomics and culture.</title>
        <authorList>
            <person name="Gilroy R."/>
            <person name="Ravi A."/>
            <person name="Getino M."/>
            <person name="Pursley I."/>
            <person name="Horton D.L."/>
            <person name="Alikhan N.F."/>
            <person name="Baker D."/>
            <person name="Gharbi K."/>
            <person name="Hall N."/>
            <person name="Watson M."/>
            <person name="Adriaenssens E.M."/>
            <person name="Foster-Nyarko E."/>
            <person name="Jarju S."/>
            <person name="Secka A."/>
            <person name="Antonio M."/>
            <person name="Oren A."/>
            <person name="Chaudhuri R.R."/>
            <person name="La Ragione R."/>
            <person name="Hildebrand F."/>
            <person name="Pallen M.J."/>
        </authorList>
    </citation>
    <scope>NUCLEOTIDE SEQUENCE</scope>
    <source>
        <strain evidence="7">CHK181-108</strain>
    </source>
</reference>
<keyword evidence="3 6" id="KW-0521">NADP</keyword>
<dbReference type="GO" id="GO:0046872">
    <property type="term" value="F:metal ion binding"/>
    <property type="evidence" value="ECO:0007669"/>
    <property type="project" value="UniProtKB-UniRule"/>
</dbReference>
<comment type="caution">
    <text evidence="7">The sequence shown here is derived from an EMBL/GenBank/DDBJ whole genome shotgun (WGS) entry which is preliminary data.</text>
</comment>
<comment type="function">
    <text evidence="6">Involved in the regulation of the intracellular balance of NAD and NADP, and is a key enzyme in the biosynthesis of NADP. Catalyzes specifically the phosphorylation on 2'-hydroxyl of the adenosine moiety of NAD to yield NADP.</text>
</comment>
<dbReference type="InterPro" id="IPR002504">
    <property type="entry name" value="NADK"/>
</dbReference>
<evidence type="ECO:0000313" key="7">
    <source>
        <dbReference type="EMBL" id="HIT85388.1"/>
    </source>
</evidence>
<dbReference type="Pfam" id="PF01513">
    <property type="entry name" value="NAD_kinase"/>
    <property type="match status" value="1"/>
</dbReference>
<dbReference type="InterPro" id="IPR017438">
    <property type="entry name" value="ATP-NAD_kinase_N"/>
</dbReference>
<dbReference type="GO" id="GO:0019674">
    <property type="term" value="P:NAD+ metabolic process"/>
    <property type="evidence" value="ECO:0007669"/>
    <property type="project" value="InterPro"/>
</dbReference>
<dbReference type="Gene3D" id="3.40.50.10330">
    <property type="entry name" value="Probable inorganic polyphosphate/atp-NAD kinase, domain 1"/>
    <property type="match status" value="1"/>
</dbReference>
<keyword evidence="6" id="KW-0067">ATP-binding</keyword>
<feature type="binding site" evidence="6">
    <location>
        <position position="151"/>
    </location>
    <ligand>
        <name>NAD(+)</name>
        <dbReference type="ChEBI" id="CHEBI:57540"/>
    </ligand>
</feature>
<evidence type="ECO:0000256" key="4">
    <source>
        <dbReference type="ARBA" id="ARBA00023027"/>
    </source>
</evidence>
<keyword evidence="1 6" id="KW-0808">Transferase</keyword>
<dbReference type="Proteomes" id="UP000824165">
    <property type="component" value="Unassembled WGS sequence"/>
</dbReference>
<dbReference type="EC" id="2.7.1.23" evidence="6"/>
<dbReference type="AlphaFoldDB" id="A0A9D1H349"/>
<dbReference type="SUPFAM" id="SSF111331">
    <property type="entry name" value="NAD kinase/diacylglycerol kinase-like"/>
    <property type="match status" value="1"/>
</dbReference>
<dbReference type="GO" id="GO:0051287">
    <property type="term" value="F:NAD binding"/>
    <property type="evidence" value="ECO:0007669"/>
    <property type="project" value="UniProtKB-ARBA"/>
</dbReference>
<evidence type="ECO:0000256" key="5">
    <source>
        <dbReference type="ARBA" id="ARBA00047925"/>
    </source>
</evidence>
<dbReference type="GO" id="GO:0006741">
    <property type="term" value="P:NADP+ biosynthetic process"/>
    <property type="evidence" value="ECO:0007669"/>
    <property type="project" value="UniProtKB-UniRule"/>
</dbReference>
<name>A0A9D1H349_9FIRM</name>
<evidence type="ECO:0000256" key="1">
    <source>
        <dbReference type="ARBA" id="ARBA00022679"/>
    </source>
</evidence>
<evidence type="ECO:0000256" key="6">
    <source>
        <dbReference type="HAMAP-Rule" id="MF_00361"/>
    </source>
</evidence>
<dbReference type="GO" id="GO:0003951">
    <property type="term" value="F:NAD+ kinase activity"/>
    <property type="evidence" value="ECO:0007669"/>
    <property type="project" value="UniProtKB-UniRule"/>
</dbReference>
<accession>A0A9D1H349</accession>
<comment type="catalytic activity">
    <reaction evidence="5 6">
        <text>NAD(+) + ATP = ADP + NADP(+) + H(+)</text>
        <dbReference type="Rhea" id="RHEA:18629"/>
        <dbReference type="ChEBI" id="CHEBI:15378"/>
        <dbReference type="ChEBI" id="CHEBI:30616"/>
        <dbReference type="ChEBI" id="CHEBI:57540"/>
        <dbReference type="ChEBI" id="CHEBI:58349"/>
        <dbReference type="ChEBI" id="CHEBI:456216"/>
        <dbReference type="EC" id="2.7.1.23"/>
    </reaction>
</comment>
<dbReference type="InterPro" id="IPR017437">
    <property type="entry name" value="ATP-NAD_kinase_PpnK-typ_C"/>
</dbReference>
<comment type="subcellular location">
    <subcellularLocation>
        <location evidence="6">Cytoplasm</location>
    </subcellularLocation>
</comment>
<reference evidence="7" key="1">
    <citation type="submission" date="2020-10" db="EMBL/GenBank/DDBJ databases">
        <authorList>
            <person name="Gilroy R."/>
        </authorList>
    </citation>
    <scope>NUCLEOTIDE SEQUENCE</scope>
    <source>
        <strain evidence="7">CHK181-108</strain>
    </source>
</reference>
<gene>
    <name evidence="6" type="primary">nadK</name>
    <name evidence="7" type="ORF">IAA60_05725</name>
</gene>
<dbReference type="Gene3D" id="2.60.200.30">
    <property type="entry name" value="Probable inorganic polyphosphate/atp-NAD kinase, domain 2"/>
    <property type="match status" value="1"/>
</dbReference>
<dbReference type="EMBL" id="DVLU01000054">
    <property type="protein sequence ID" value="HIT85388.1"/>
    <property type="molecule type" value="Genomic_DNA"/>
</dbReference>
<organism evidence="7 8">
    <name type="scientific">Candidatus Ornithomonoglobus intestinigallinarum</name>
    <dbReference type="NCBI Taxonomy" id="2840894"/>
    <lineage>
        <taxon>Bacteria</taxon>
        <taxon>Bacillati</taxon>
        <taxon>Bacillota</taxon>
        <taxon>Clostridia</taxon>
        <taxon>Candidatus Ornithomonoglobus</taxon>
    </lineage>
</organism>
<keyword evidence="2 6" id="KW-0418">Kinase</keyword>
<evidence type="ECO:0000313" key="8">
    <source>
        <dbReference type="Proteomes" id="UP000824165"/>
    </source>
</evidence>
<dbReference type="Pfam" id="PF20143">
    <property type="entry name" value="NAD_kinase_C"/>
    <property type="match status" value="1"/>
</dbReference>
<comment type="caution">
    <text evidence="6">Lacks conserved residue(s) required for the propagation of feature annotation.</text>
</comment>
<feature type="binding site" evidence="6">
    <location>
        <begin position="66"/>
        <end position="67"/>
    </location>
    <ligand>
        <name>NAD(+)</name>
        <dbReference type="ChEBI" id="CHEBI:57540"/>
    </ligand>
</feature>